<dbReference type="CDD" id="cd18186">
    <property type="entry name" value="BTB_POZ_ZBTB_KLHL-like"/>
    <property type="match status" value="1"/>
</dbReference>
<name>A0ABQ8XF56_9EUKA</name>
<accession>A0ABQ8XF56</accession>
<dbReference type="InterPro" id="IPR011333">
    <property type="entry name" value="SKP1/BTB/POZ_sf"/>
</dbReference>
<dbReference type="InterPro" id="IPR044784">
    <property type="entry name" value="At1g01640-like"/>
</dbReference>
<feature type="domain" description="BTB" evidence="2">
    <location>
        <begin position="143"/>
        <end position="212"/>
    </location>
</feature>
<sequence length="243" mass="29116">MQKKGYDVLGLYNKHVKIKSQKIIRILKINFNCIIDDFSSFFSNCKFTDNAINGIKIHRFLVEWRIQRSIAVIKKILKEFEKPDIYKFLVWIYSGKLPKKFSPYRENHKNLIDIFNKFEISLDDKKNNFQESIKKLFLDEKSKDFSIIVNQTNEKIQVHKLVLQCRSKLFQNMFESIEEPNIDHVQDYSKRSKESLQLLIEYLYTGKIESNKLNRKIKSQLEDAADYYQLNENCSFDYYIGIY</sequence>
<dbReference type="SMART" id="SM00225">
    <property type="entry name" value="BTB"/>
    <property type="match status" value="1"/>
</dbReference>
<dbReference type="InterPro" id="IPR000210">
    <property type="entry name" value="BTB/POZ_dom"/>
</dbReference>
<organism evidence="3 4">
    <name type="scientific">Anaeramoeba flamelloides</name>
    <dbReference type="NCBI Taxonomy" id="1746091"/>
    <lineage>
        <taxon>Eukaryota</taxon>
        <taxon>Metamonada</taxon>
        <taxon>Anaeramoebidae</taxon>
        <taxon>Anaeramoeba</taxon>
    </lineage>
</organism>
<dbReference type="PANTHER" id="PTHR47274:SF1">
    <property type="entry name" value="BTB_POZ DOMAIN CONTAINING PROTEIN, EXPRESSED"/>
    <property type="match status" value="1"/>
</dbReference>
<protein>
    <submittedName>
        <fullName evidence="3">Pep-cterm sorting domain-containing protein</fullName>
    </submittedName>
</protein>
<dbReference type="EMBL" id="JAOAOG010000309">
    <property type="protein sequence ID" value="KAJ6230750.1"/>
    <property type="molecule type" value="Genomic_DNA"/>
</dbReference>
<dbReference type="SUPFAM" id="SSF54695">
    <property type="entry name" value="POZ domain"/>
    <property type="match status" value="1"/>
</dbReference>
<evidence type="ECO:0000313" key="3">
    <source>
        <dbReference type="EMBL" id="KAJ6230750.1"/>
    </source>
</evidence>
<comment type="caution">
    <text evidence="3">The sequence shown here is derived from an EMBL/GenBank/DDBJ whole genome shotgun (WGS) entry which is preliminary data.</text>
</comment>
<reference evidence="3" key="1">
    <citation type="submission" date="2022-08" db="EMBL/GenBank/DDBJ databases">
        <title>Novel sulfate-reducing endosymbionts in the free-living metamonad Anaeramoeba.</title>
        <authorList>
            <person name="Jerlstrom-Hultqvist J."/>
            <person name="Cepicka I."/>
            <person name="Gallot-Lavallee L."/>
            <person name="Salas-Leiva D."/>
            <person name="Curtis B.A."/>
            <person name="Zahonova K."/>
            <person name="Pipaliya S."/>
            <person name="Dacks J."/>
            <person name="Roger A.J."/>
        </authorList>
    </citation>
    <scope>NUCLEOTIDE SEQUENCE</scope>
    <source>
        <strain evidence="3">Schooner1</strain>
    </source>
</reference>
<proteinExistence type="predicted"/>
<dbReference type="PROSITE" id="PS50097">
    <property type="entry name" value="BTB"/>
    <property type="match status" value="1"/>
</dbReference>
<dbReference type="Gene3D" id="3.30.710.10">
    <property type="entry name" value="Potassium Channel Kv1.1, Chain A"/>
    <property type="match status" value="1"/>
</dbReference>
<evidence type="ECO:0000313" key="4">
    <source>
        <dbReference type="Proteomes" id="UP001150062"/>
    </source>
</evidence>
<dbReference type="PANTHER" id="PTHR47274">
    <property type="entry name" value="BTB/POZ DOMAIN CONTAINING PROTEIN, EXPRESSED-RELATED"/>
    <property type="match status" value="1"/>
</dbReference>
<gene>
    <name evidence="3" type="ORF">M0813_06540</name>
</gene>
<keyword evidence="4" id="KW-1185">Reference proteome</keyword>
<comment type="function">
    <text evidence="1">May act as a substrate-specific adapter of an E3 ubiquitin-protein ligase complex (CUL3-RBX1-BTB) which mediates the ubiquitination and subsequent proteasomal degradation of target proteins.</text>
</comment>
<evidence type="ECO:0000259" key="2">
    <source>
        <dbReference type="PROSITE" id="PS50097"/>
    </source>
</evidence>
<dbReference type="Pfam" id="PF00651">
    <property type="entry name" value="BTB"/>
    <property type="match status" value="1"/>
</dbReference>
<evidence type="ECO:0000256" key="1">
    <source>
        <dbReference type="ARBA" id="ARBA00002668"/>
    </source>
</evidence>
<dbReference type="Proteomes" id="UP001150062">
    <property type="component" value="Unassembled WGS sequence"/>
</dbReference>